<protein>
    <recommendedName>
        <fullName evidence="3">Cthe-2314-like HEPN domain-containing protein</fullName>
    </recommendedName>
</protein>
<dbReference type="Proteomes" id="UP000030111">
    <property type="component" value="Unassembled WGS sequence"/>
</dbReference>
<dbReference type="EMBL" id="JRLY01000022">
    <property type="protein sequence ID" value="KGO91245.1"/>
    <property type="molecule type" value="Genomic_DNA"/>
</dbReference>
<proteinExistence type="predicted"/>
<comment type="caution">
    <text evidence="1">The sequence shown here is derived from an EMBL/GenBank/DDBJ whole genome shotgun (WGS) entry which is preliminary data.</text>
</comment>
<keyword evidence="2" id="KW-1185">Reference proteome</keyword>
<dbReference type="RefSeq" id="WP_035739399.1">
    <property type="nucleotide sequence ID" value="NZ_JRLY01000022.1"/>
</dbReference>
<gene>
    <name evidence="1" type="ORF">Q766_18995</name>
</gene>
<dbReference type="STRING" id="1121898.GCA_000422725_03065"/>
<sequence length="196" mass="22947">MNGTLYQQDGKNYFLLNDTEIYYKNLEITYNHIVNDIQASFLYFAYVTLCASTLEASLNQIIFAFYIDKFGPNSYKKYSESLINMGFSNKLHTIPNIVSNSKFCIDTNCFTIKKLDELIVLRNRILHKKPMLRETDYDLNNIETGMEVTFKHDNYIEKIDKSHCLHFHKAIMNFKKDFVNPFFDKTLSPNGLIMAV</sequence>
<name>A0A0A2MSP5_9FLAO</name>
<reference evidence="1 2" key="1">
    <citation type="submission" date="2013-09" db="EMBL/GenBank/DDBJ databases">
        <authorList>
            <person name="Zeng Z."/>
            <person name="Chen C."/>
        </authorList>
    </citation>
    <scope>NUCLEOTIDE SEQUENCE [LARGE SCALE GENOMIC DNA]</scope>
    <source>
        <strain evidence="1 2">WB 4.1-42</strain>
    </source>
</reference>
<evidence type="ECO:0008006" key="3">
    <source>
        <dbReference type="Google" id="ProtNLM"/>
    </source>
</evidence>
<evidence type="ECO:0000313" key="2">
    <source>
        <dbReference type="Proteomes" id="UP000030111"/>
    </source>
</evidence>
<evidence type="ECO:0000313" key="1">
    <source>
        <dbReference type="EMBL" id="KGO91245.1"/>
    </source>
</evidence>
<accession>A0A0A2MSP5</accession>
<dbReference type="AlphaFoldDB" id="A0A0A2MSP5"/>
<organism evidence="1 2">
    <name type="scientific">Flavobacterium subsaxonicum WB 4.1-42 = DSM 21790</name>
    <dbReference type="NCBI Taxonomy" id="1121898"/>
    <lineage>
        <taxon>Bacteria</taxon>
        <taxon>Pseudomonadati</taxon>
        <taxon>Bacteroidota</taxon>
        <taxon>Flavobacteriia</taxon>
        <taxon>Flavobacteriales</taxon>
        <taxon>Flavobacteriaceae</taxon>
        <taxon>Flavobacterium</taxon>
    </lineage>
</organism>